<dbReference type="KEGG" id="bman:114248064"/>
<proteinExistence type="inferred from homology"/>
<dbReference type="OrthoDB" id="37659at2759"/>
<dbReference type="PRINTS" id="PR00080">
    <property type="entry name" value="SDRFAMILY"/>
</dbReference>
<dbReference type="SUPFAM" id="SSF51735">
    <property type="entry name" value="NAD(P)-binding Rossmann-fold domains"/>
    <property type="match status" value="1"/>
</dbReference>
<evidence type="ECO:0000256" key="1">
    <source>
        <dbReference type="ARBA" id="ARBA00006484"/>
    </source>
</evidence>
<dbReference type="InterPro" id="IPR036291">
    <property type="entry name" value="NAD(P)-bd_dom_sf"/>
</dbReference>
<dbReference type="GO" id="GO:0016616">
    <property type="term" value="F:oxidoreductase activity, acting on the CH-OH group of donors, NAD or NADP as acceptor"/>
    <property type="evidence" value="ECO:0007669"/>
    <property type="project" value="TreeGrafter"/>
</dbReference>
<gene>
    <name evidence="5" type="primary">LOC114248064</name>
</gene>
<dbReference type="PANTHER" id="PTHR44229:SF8">
    <property type="entry name" value="ALCOHOL DEHYDROGENASE-RELATED"/>
    <property type="match status" value="1"/>
</dbReference>
<sequence>MERELKNKIVAITGGAEGIGLSIADQFLSEGAVVVILDINLEKGQNAAKELQSKHGATKVSFLRCDVTTDLESVFNQLIDAHKRVDVLVNNAGIICESSLRKTLEINTVAPIEWTVKFREYMRTDKGGSGGTICNVSSIYGYCLDPYLPYYKASKFALFGFSTTLGHKQNYDRTGVRIVTVCPGFTSSAMTAQLTVWDEHVEEFAAQRSQLKWQTPAQVGAGVAELFRVADSGTAWAIIGGEPIKQVEQRCLK</sequence>
<dbReference type="Proteomes" id="UP000504629">
    <property type="component" value="Unplaced"/>
</dbReference>
<dbReference type="AlphaFoldDB" id="A0A6J2K5T7"/>
<dbReference type="Gene3D" id="3.40.50.720">
    <property type="entry name" value="NAD(P)-binding Rossmann-like Domain"/>
    <property type="match status" value="1"/>
</dbReference>
<accession>A0A6J2K5T7</accession>
<evidence type="ECO:0000256" key="2">
    <source>
        <dbReference type="ARBA" id="ARBA00023002"/>
    </source>
</evidence>
<keyword evidence="2" id="KW-0560">Oxidoreductase</keyword>
<evidence type="ECO:0000313" key="4">
    <source>
        <dbReference type="Proteomes" id="UP000504629"/>
    </source>
</evidence>
<dbReference type="PANTHER" id="PTHR44229">
    <property type="entry name" value="15-HYDROXYPROSTAGLANDIN DEHYDROGENASE [NAD(+)]"/>
    <property type="match status" value="1"/>
</dbReference>
<dbReference type="GeneID" id="114248064"/>
<protein>
    <submittedName>
        <fullName evidence="5">15-hydroxyprostaglandin dehydrogenase [NAD(+)]-like</fullName>
    </submittedName>
</protein>
<keyword evidence="4" id="KW-1185">Reference proteome</keyword>
<dbReference type="Pfam" id="PF00106">
    <property type="entry name" value="adh_short"/>
    <property type="match status" value="1"/>
</dbReference>
<dbReference type="InterPro" id="IPR002347">
    <property type="entry name" value="SDR_fam"/>
</dbReference>
<comment type="similarity">
    <text evidence="1 3">Belongs to the short-chain dehydrogenases/reductases (SDR) family.</text>
</comment>
<dbReference type="RefSeq" id="XP_028036983.1">
    <property type="nucleotide sequence ID" value="XM_028181182.1"/>
</dbReference>
<evidence type="ECO:0000256" key="3">
    <source>
        <dbReference type="RuleBase" id="RU000363"/>
    </source>
</evidence>
<name>A0A6J2K5T7_BOMMA</name>
<evidence type="ECO:0000313" key="5">
    <source>
        <dbReference type="RefSeq" id="XP_028036983.1"/>
    </source>
</evidence>
<reference evidence="5" key="1">
    <citation type="submission" date="2025-08" db="UniProtKB">
        <authorList>
            <consortium name="RefSeq"/>
        </authorList>
    </citation>
    <scope>IDENTIFICATION</scope>
    <source>
        <tissue evidence="5">Silk gland</tissue>
    </source>
</reference>
<dbReference type="PRINTS" id="PR00081">
    <property type="entry name" value="GDHRDH"/>
</dbReference>
<dbReference type="GO" id="GO:0005737">
    <property type="term" value="C:cytoplasm"/>
    <property type="evidence" value="ECO:0007669"/>
    <property type="project" value="TreeGrafter"/>
</dbReference>
<organism evidence="4 5">
    <name type="scientific">Bombyx mandarina</name>
    <name type="common">Wild silk moth</name>
    <name type="synonym">Wild silkworm</name>
    <dbReference type="NCBI Taxonomy" id="7092"/>
    <lineage>
        <taxon>Eukaryota</taxon>
        <taxon>Metazoa</taxon>
        <taxon>Ecdysozoa</taxon>
        <taxon>Arthropoda</taxon>
        <taxon>Hexapoda</taxon>
        <taxon>Insecta</taxon>
        <taxon>Pterygota</taxon>
        <taxon>Neoptera</taxon>
        <taxon>Endopterygota</taxon>
        <taxon>Lepidoptera</taxon>
        <taxon>Glossata</taxon>
        <taxon>Ditrysia</taxon>
        <taxon>Bombycoidea</taxon>
        <taxon>Bombycidae</taxon>
        <taxon>Bombycinae</taxon>
        <taxon>Bombyx</taxon>
    </lineage>
</organism>